<feature type="region of interest" description="Disordered" evidence="1">
    <location>
        <begin position="181"/>
        <end position="200"/>
    </location>
</feature>
<comment type="caution">
    <text evidence="2">The sequence shown here is derived from an EMBL/GenBank/DDBJ whole genome shotgun (WGS) entry which is preliminary data.</text>
</comment>
<dbReference type="Proteomes" id="UP000265515">
    <property type="component" value="Unassembled WGS sequence"/>
</dbReference>
<name>A0A388JM50_CHABU</name>
<evidence type="ECO:0000313" key="2">
    <source>
        <dbReference type="EMBL" id="GBG58878.1"/>
    </source>
</evidence>
<reference evidence="2 3" key="1">
    <citation type="journal article" date="2018" name="Cell">
        <title>The Chara Genome: Secondary Complexity and Implications for Plant Terrestrialization.</title>
        <authorList>
            <person name="Nishiyama T."/>
            <person name="Sakayama H."/>
            <person name="Vries J.D."/>
            <person name="Buschmann H."/>
            <person name="Saint-Marcoux D."/>
            <person name="Ullrich K.K."/>
            <person name="Haas F.B."/>
            <person name="Vanderstraeten L."/>
            <person name="Becker D."/>
            <person name="Lang D."/>
            <person name="Vosolsobe S."/>
            <person name="Rombauts S."/>
            <person name="Wilhelmsson P.K.I."/>
            <person name="Janitza P."/>
            <person name="Kern R."/>
            <person name="Heyl A."/>
            <person name="Rumpler F."/>
            <person name="Villalobos L.I.A.C."/>
            <person name="Clay J.M."/>
            <person name="Skokan R."/>
            <person name="Toyoda A."/>
            <person name="Suzuki Y."/>
            <person name="Kagoshima H."/>
            <person name="Schijlen E."/>
            <person name="Tajeshwar N."/>
            <person name="Catarino B."/>
            <person name="Hetherington A.J."/>
            <person name="Saltykova A."/>
            <person name="Bonnot C."/>
            <person name="Breuninger H."/>
            <person name="Symeonidi A."/>
            <person name="Radhakrishnan G.V."/>
            <person name="Van Nieuwerburgh F."/>
            <person name="Deforce D."/>
            <person name="Chang C."/>
            <person name="Karol K.G."/>
            <person name="Hedrich R."/>
            <person name="Ulvskov P."/>
            <person name="Glockner G."/>
            <person name="Delwiche C.F."/>
            <person name="Petrasek J."/>
            <person name="Van de Peer Y."/>
            <person name="Friml J."/>
            <person name="Beilby M."/>
            <person name="Dolan L."/>
            <person name="Kohara Y."/>
            <person name="Sugano S."/>
            <person name="Fujiyama A."/>
            <person name="Delaux P.-M."/>
            <person name="Quint M."/>
            <person name="TheiBen G."/>
            <person name="Hagemann M."/>
            <person name="Harholt J."/>
            <person name="Dunand C."/>
            <person name="Zachgo S."/>
            <person name="Langdale J."/>
            <person name="Maumus F."/>
            <person name="Straeten D.V.D."/>
            <person name="Gould S.B."/>
            <person name="Rensing S.A."/>
        </authorList>
    </citation>
    <scope>NUCLEOTIDE SEQUENCE [LARGE SCALE GENOMIC DNA]</scope>
    <source>
        <strain evidence="2 3">S276</strain>
    </source>
</reference>
<accession>A0A388JM50</accession>
<evidence type="ECO:0000313" key="3">
    <source>
        <dbReference type="Proteomes" id="UP000265515"/>
    </source>
</evidence>
<organism evidence="2 3">
    <name type="scientific">Chara braunii</name>
    <name type="common">Braun's stonewort</name>
    <dbReference type="NCBI Taxonomy" id="69332"/>
    <lineage>
        <taxon>Eukaryota</taxon>
        <taxon>Viridiplantae</taxon>
        <taxon>Streptophyta</taxon>
        <taxon>Charophyceae</taxon>
        <taxon>Charales</taxon>
        <taxon>Characeae</taxon>
        <taxon>Chara</taxon>
    </lineage>
</organism>
<keyword evidence="3" id="KW-1185">Reference proteome</keyword>
<dbReference type="Gramene" id="GBG58878">
    <property type="protein sequence ID" value="GBG58878"/>
    <property type="gene ID" value="CBR_g277"/>
</dbReference>
<dbReference type="EMBL" id="BFEA01000001">
    <property type="protein sequence ID" value="GBG58878.1"/>
    <property type="molecule type" value="Genomic_DNA"/>
</dbReference>
<evidence type="ECO:0000256" key="1">
    <source>
        <dbReference type="SAM" id="MobiDB-lite"/>
    </source>
</evidence>
<dbReference type="AlphaFoldDB" id="A0A388JM50"/>
<sequence length="200" mass="21536">MAKYVDVVRNGMKEAHLLAVVDEAGEKLVRVTVVVEKTSPMLPNAALAGDDPLADLVALCAEIAQDADGGVILWVRLTCIADAFRIVVSACMWIMRMVGNNHSHYEASYFANLVAKPTLVASMHNGFDVKCHVLSSTNGVMDQLGKMIVNLVDRPTYVLEWASCGVKFNVDGGLASPGEAKRSEWLGTGPNVNDDMDDEG</sequence>
<protein>
    <submittedName>
        <fullName evidence="2">Uncharacterized protein</fullName>
    </submittedName>
</protein>
<gene>
    <name evidence="2" type="ORF">CBR_g277</name>
</gene>
<proteinExistence type="predicted"/>